<protein>
    <submittedName>
        <fullName evidence="2">Uncharacterized protein</fullName>
    </submittedName>
</protein>
<feature type="transmembrane region" description="Helical" evidence="1">
    <location>
        <begin position="58"/>
        <end position="76"/>
    </location>
</feature>
<accession>A0A3N5B8Y1</accession>
<feature type="transmembrane region" description="Helical" evidence="1">
    <location>
        <begin position="26"/>
        <end position="46"/>
    </location>
</feature>
<comment type="caution">
    <text evidence="2">The sequence shown here is derived from an EMBL/GenBank/DDBJ whole genome shotgun (WGS) entry which is preliminary data.</text>
</comment>
<keyword evidence="1" id="KW-1133">Transmembrane helix</keyword>
<gene>
    <name evidence="2" type="ORF">EDC24_1109</name>
</gene>
<organism evidence="2 3">
    <name type="scientific">Aquisalibacillus elongatus</name>
    <dbReference type="NCBI Taxonomy" id="485577"/>
    <lineage>
        <taxon>Bacteria</taxon>
        <taxon>Bacillati</taxon>
        <taxon>Bacillota</taxon>
        <taxon>Bacilli</taxon>
        <taxon>Bacillales</taxon>
        <taxon>Bacillaceae</taxon>
        <taxon>Aquisalibacillus</taxon>
    </lineage>
</organism>
<dbReference type="AlphaFoldDB" id="A0A3N5B8Y1"/>
<reference evidence="2 3" key="1">
    <citation type="submission" date="2018-11" db="EMBL/GenBank/DDBJ databases">
        <title>Genomic Encyclopedia of Type Strains, Phase IV (KMG-IV): sequencing the most valuable type-strain genomes for metagenomic binning, comparative biology and taxonomic classification.</title>
        <authorList>
            <person name="Goeker M."/>
        </authorList>
    </citation>
    <scope>NUCLEOTIDE SEQUENCE [LARGE SCALE GENOMIC DNA]</scope>
    <source>
        <strain evidence="2 3">DSM 18090</strain>
    </source>
</reference>
<proteinExistence type="predicted"/>
<dbReference type="RefSeq" id="WP_124220504.1">
    <property type="nucleotide sequence ID" value="NZ_RKRF01000008.1"/>
</dbReference>
<keyword evidence="3" id="KW-1185">Reference proteome</keyword>
<dbReference type="EMBL" id="RKRF01000008">
    <property type="protein sequence ID" value="RPF53924.1"/>
    <property type="molecule type" value="Genomic_DNA"/>
</dbReference>
<evidence type="ECO:0000256" key="1">
    <source>
        <dbReference type="SAM" id="Phobius"/>
    </source>
</evidence>
<keyword evidence="1" id="KW-0812">Transmembrane</keyword>
<evidence type="ECO:0000313" key="3">
    <source>
        <dbReference type="Proteomes" id="UP000276443"/>
    </source>
</evidence>
<keyword evidence="1" id="KW-0472">Membrane</keyword>
<evidence type="ECO:0000313" key="2">
    <source>
        <dbReference type="EMBL" id="RPF53924.1"/>
    </source>
</evidence>
<sequence>MEYFLAINVALAIVMTQFYLSRRKHVYLGGIIPLLFVLVTLSLWLLEVGLTNLTAQELIKVLLLASLVLLSIWANGRKSLKAKASV</sequence>
<name>A0A3N5B8Y1_9BACI</name>
<dbReference type="Proteomes" id="UP000276443">
    <property type="component" value="Unassembled WGS sequence"/>
</dbReference>